<organism evidence="9 10">
    <name type="scientific">Oleomonas cavernae</name>
    <dbReference type="NCBI Taxonomy" id="2320859"/>
    <lineage>
        <taxon>Bacteria</taxon>
        <taxon>Pseudomonadati</taxon>
        <taxon>Pseudomonadota</taxon>
        <taxon>Alphaproteobacteria</taxon>
        <taxon>Acetobacterales</taxon>
        <taxon>Acetobacteraceae</taxon>
        <taxon>Oleomonas</taxon>
    </lineage>
</organism>
<keyword evidence="2 6" id="KW-0349">Heme</keyword>
<evidence type="ECO:0000313" key="10">
    <source>
        <dbReference type="Proteomes" id="UP000284605"/>
    </source>
</evidence>
<evidence type="ECO:0000256" key="2">
    <source>
        <dbReference type="ARBA" id="ARBA00022617"/>
    </source>
</evidence>
<protein>
    <submittedName>
        <fullName evidence="9">Cytochrome c family protein</fullName>
    </submittedName>
</protein>
<evidence type="ECO:0000256" key="6">
    <source>
        <dbReference type="PROSITE-ProRule" id="PRU00433"/>
    </source>
</evidence>
<dbReference type="PRINTS" id="PR00604">
    <property type="entry name" value="CYTCHRMECIAB"/>
</dbReference>
<proteinExistence type="predicted"/>
<evidence type="ECO:0000259" key="8">
    <source>
        <dbReference type="PROSITE" id="PS51007"/>
    </source>
</evidence>
<dbReference type="GO" id="GO:0020037">
    <property type="term" value="F:heme binding"/>
    <property type="evidence" value="ECO:0007669"/>
    <property type="project" value="InterPro"/>
</dbReference>
<evidence type="ECO:0000256" key="3">
    <source>
        <dbReference type="ARBA" id="ARBA00022723"/>
    </source>
</evidence>
<gene>
    <name evidence="9" type="ORF">D3874_25565</name>
</gene>
<dbReference type="EMBL" id="QYUK01000016">
    <property type="protein sequence ID" value="RJF80503.1"/>
    <property type="molecule type" value="Genomic_DNA"/>
</dbReference>
<dbReference type="InterPro" id="IPR002327">
    <property type="entry name" value="Cyt_c_1A/1B"/>
</dbReference>
<keyword evidence="3 6" id="KW-0479">Metal-binding</keyword>
<dbReference type="FunFam" id="1.10.760.10:FF:000001">
    <property type="entry name" value="Cytochrome c iso-1"/>
    <property type="match status" value="1"/>
</dbReference>
<sequence>MRYRPGRPQIAAFLALATLALAAGNARAGDADKGAVIFKRCTACHTIDAGGPHRVGPNLHGLIGRTAGTAQGYTYSKAMAAAGTVWTAETLDPYLKDPRATVPGTKMSFPGVKKDDERADLIAYLENATK</sequence>
<dbReference type="GO" id="GO:0009055">
    <property type="term" value="F:electron transfer activity"/>
    <property type="evidence" value="ECO:0007669"/>
    <property type="project" value="InterPro"/>
</dbReference>
<dbReference type="RefSeq" id="WP_119782555.1">
    <property type="nucleotide sequence ID" value="NZ_QYUK01000016.1"/>
</dbReference>
<dbReference type="PANTHER" id="PTHR11961">
    <property type="entry name" value="CYTOCHROME C"/>
    <property type="match status" value="1"/>
</dbReference>
<evidence type="ECO:0000256" key="7">
    <source>
        <dbReference type="SAM" id="SignalP"/>
    </source>
</evidence>
<evidence type="ECO:0000256" key="1">
    <source>
        <dbReference type="ARBA" id="ARBA00022448"/>
    </source>
</evidence>
<dbReference type="Proteomes" id="UP000284605">
    <property type="component" value="Unassembled WGS sequence"/>
</dbReference>
<evidence type="ECO:0000313" key="9">
    <source>
        <dbReference type="EMBL" id="RJF80503.1"/>
    </source>
</evidence>
<feature type="signal peptide" evidence="7">
    <location>
        <begin position="1"/>
        <end position="28"/>
    </location>
</feature>
<dbReference type="AlphaFoldDB" id="A0A418VTM5"/>
<accession>A0A418VTM5</accession>
<feature type="chain" id="PRO_5019058370" evidence="7">
    <location>
        <begin position="29"/>
        <end position="130"/>
    </location>
</feature>
<keyword evidence="10" id="KW-1185">Reference proteome</keyword>
<reference evidence="9 10" key="1">
    <citation type="submission" date="2018-09" db="EMBL/GenBank/DDBJ databases">
        <authorList>
            <person name="Zhu H."/>
        </authorList>
    </citation>
    <scope>NUCLEOTIDE SEQUENCE [LARGE SCALE GENOMIC DNA]</scope>
    <source>
        <strain evidence="9 10">K1W22B-8</strain>
    </source>
</reference>
<comment type="caution">
    <text evidence="9">The sequence shown here is derived from an EMBL/GenBank/DDBJ whole genome shotgun (WGS) entry which is preliminary data.</text>
</comment>
<dbReference type="OrthoDB" id="9805828at2"/>
<dbReference type="InterPro" id="IPR036909">
    <property type="entry name" value="Cyt_c-like_dom_sf"/>
</dbReference>
<dbReference type="PROSITE" id="PS51007">
    <property type="entry name" value="CYTC"/>
    <property type="match status" value="1"/>
</dbReference>
<dbReference type="Pfam" id="PF00034">
    <property type="entry name" value="Cytochrom_C"/>
    <property type="match status" value="1"/>
</dbReference>
<keyword evidence="1" id="KW-0813">Transport</keyword>
<name>A0A418VTM5_9PROT</name>
<dbReference type="SUPFAM" id="SSF46626">
    <property type="entry name" value="Cytochrome c"/>
    <property type="match status" value="1"/>
</dbReference>
<evidence type="ECO:0000256" key="4">
    <source>
        <dbReference type="ARBA" id="ARBA00022982"/>
    </source>
</evidence>
<keyword evidence="5 6" id="KW-0408">Iron</keyword>
<dbReference type="InterPro" id="IPR009056">
    <property type="entry name" value="Cyt_c-like_dom"/>
</dbReference>
<dbReference type="GO" id="GO:0046872">
    <property type="term" value="F:metal ion binding"/>
    <property type="evidence" value="ECO:0007669"/>
    <property type="project" value="UniProtKB-KW"/>
</dbReference>
<keyword evidence="4" id="KW-0249">Electron transport</keyword>
<evidence type="ECO:0000256" key="5">
    <source>
        <dbReference type="ARBA" id="ARBA00023004"/>
    </source>
</evidence>
<dbReference type="Gene3D" id="1.10.760.10">
    <property type="entry name" value="Cytochrome c-like domain"/>
    <property type="match status" value="1"/>
</dbReference>
<keyword evidence="7" id="KW-0732">Signal</keyword>
<feature type="domain" description="Cytochrome c" evidence="8">
    <location>
        <begin position="29"/>
        <end position="129"/>
    </location>
</feature>